<sequence length="103" mass="11449">MDAQTRSFIGSAFGPDYMNEPEVLREGLRHSLANPGPYSATSATQRDEFAEVIRTRELSLADWDDITEGVLSFAGEADLYAYLEQAYGYFFGDAVALPHHPED</sequence>
<name>A0AAU2JMU8_9ACTN</name>
<dbReference type="EMBL" id="CP108264">
    <property type="protein sequence ID" value="WTU73121.1"/>
    <property type="molecule type" value="Genomic_DNA"/>
</dbReference>
<protein>
    <recommendedName>
        <fullName evidence="2">CdiI immunity protein domain-containing protein</fullName>
    </recommendedName>
</protein>
<accession>A0AAU2JMU8</accession>
<evidence type="ECO:0008006" key="2">
    <source>
        <dbReference type="Google" id="ProtNLM"/>
    </source>
</evidence>
<proteinExistence type="predicted"/>
<gene>
    <name evidence="1" type="ORF">OG327_07080</name>
</gene>
<reference evidence="1" key="1">
    <citation type="submission" date="2022-10" db="EMBL/GenBank/DDBJ databases">
        <title>The complete genomes of actinobacterial strains from the NBC collection.</title>
        <authorList>
            <person name="Joergensen T.S."/>
            <person name="Alvarez Arevalo M."/>
            <person name="Sterndorff E.B."/>
            <person name="Faurdal D."/>
            <person name="Vuksanovic O."/>
            <person name="Mourched A.-S."/>
            <person name="Charusanti P."/>
            <person name="Shaw S."/>
            <person name="Blin K."/>
            <person name="Weber T."/>
        </authorList>
    </citation>
    <scope>NUCLEOTIDE SEQUENCE</scope>
    <source>
        <strain evidence="1">NBC_00049</strain>
    </source>
</reference>
<evidence type="ECO:0000313" key="1">
    <source>
        <dbReference type="EMBL" id="WTU73121.1"/>
    </source>
</evidence>
<dbReference type="AlphaFoldDB" id="A0AAU2JMU8"/>
<organism evidence="1">
    <name type="scientific">Streptomyces sp. NBC_00049</name>
    <dbReference type="NCBI Taxonomy" id="2903617"/>
    <lineage>
        <taxon>Bacteria</taxon>
        <taxon>Bacillati</taxon>
        <taxon>Actinomycetota</taxon>
        <taxon>Actinomycetes</taxon>
        <taxon>Kitasatosporales</taxon>
        <taxon>Streptomycetaceae</taxon>
        <taxon>Streptomyces</taxon>
    </lineage>
</organism>